<accession>A5D294</accession>
<dbReference type="GO" id="GO:0022857">
    <property type="term" value="F:transmembrane transporter activity"/>
    <property type="evidence" value="ECO:0007669"/>
    <property type="project" value="TreeGrafter"/>
</dbReference>
<comment type="subcellular location">
    <subcellularLocation>
        <location evidence="1">Cell membrane</location>
        <topology evidence="1">Multi-pass membrane protein</topology>
    </subcellularLocation>
</comment>
<feature type="domain" description="ABC3 transporter permease C-terminal" evidence="8">
    <location>
        <begin position="260"/>
        <end position="373"/>
    </location>
</feature>
<evidence type="ECO:0000256" key="6">
    <source>
        <dbReference type="ARBA" id="ARBA00038076"/>
    </source>
</evidence>
<dbReference type="STRING" id="370438.PTH_1456"/>
<dbReference type="InterPro" id="IPR003838">
    <property type="entry name" value="ABC3_permease_C"/>
</dbReference>
<sequence>MLGIIIGVAAVIIMISVGQGASKKISSQISSLGSNLLMVFPGAGQGAVRGASGNVNTLTLEDAEAIAGLPLVLHVAPELGTSATIGYASQTWTAQVNGTTPEMQFIKDWPVSAGSFFAEEDVKSANLVAVLGSTVAENLFLPGTNPVGSTIRINRLAFTVVGVLSPKGASLAGQDQDNLVYVPVTTVQKRIMGVNYVRLINVQAETPESMNFVQSSVESLLRERHRLASTSQDDFNVRNLTSVLAAAENTTGIMTLLLASVAAVSLLVGGIGIMNIMLVSVAERTREIGLRMAVGATEQDIRNQFLVEALVLCLAGGVTGILAGVTGSKIISKVAGWPTYITAYSVLLSVGFSAAIGLFFGYYPAKKAAGLDPIESLRFEN</sequence>
<dbReference type="AlphaFoldDB" id="A5D294"/>
<evidence type="ECO:0000313" key="11">
    <source>
        <dbReference type="Proteomes" id="UP000006556"/>
    </source>
</evidence>
<dbReference type="InterPro" id="IPR025857">
    <property type="entry name" value="MacB_PCD"/>
</dbReference>
<keyword evidence="2" id="KW-1003">Cell membrane</keyword>
<dbReference type="Pfam" id="PF12704">
    <property type="entry name" value="MacB_PCD"/>
    <property type="match status" value="1"/>
</dbReference>
<dbReference type="eggNOG" id="COG0577">
    <property type="taxonomic scope" value="Bacteria"/>
</dbReference>
<dbReference type="HOGENOM" id="CLU_000604_8_0_9"/>
<evidence type="ECO:0000256" key="1">
    <source>
        <dbReference type="ARBA" id="ARBA00004651"/>
    </source>
</evidence>
<evidence type="ECO:0000256" key="7">
    <source>
        <dbReference type="SAM" id="Phobius"/>
    </source>
</evidence>
<evidence type="ECO:0000256" key="4">
    <source>
        <dbReference type="ARBA" id="ARBA00022989"/>
    </source>
</evidence>
<dbReference type="InterPro" id="IPR050250">
    <property type="entry name" value="Macrolide_Exporter_MacB"/>
</dbReference>
<keyword evidence="5 7" id="KW-0472">Membrane</keyword>
<evidence type="ECO:0000256" key="3">
    <source>
        <dbReference type="ARBA" id="ARBA00022692"/>
    </source>
</evidence>
<name>A5D294_PELTS</name>
<reference evidence="11" key="1">
    <citation type="journal article" date="2008" name="Genome Res.">
        <title>The genome of Pelotomaculum thermopropionicum reveals niche-associated evolution in anaerobic microbiota.</title>
        <authorList>
            <person name="Kosaka T."/>
            <person name="Kato S."/>
            <person name="Shimoyama T."/>
            <person name="Ishii S."/>
            <person name="Abe T."/>
            <person name="Watanabe K."/>
        </authorList>
    </citation>
    <scope>NUCLEOTIDE SEQUENCE [LARGE SCALE GENOMIC DNA]</scope>
    <source>
        <strain evidence="11">DSM 13744 / JCM 10971 / SI</strain>
    </source>
</reference>
<dbReference type="Proteomes" id="UP000006556">
    <property type="component" value="Chromosome"/>
</dbReference>
<feature type="transmembrane region" description="Helical" evidence="7">
    <location>
        <begin position="305"/>
        <end position="325"/>
    </location>
</feature>
<proteinExistence type="inferred from homology"/>
<evidence type="ECO:0000259" key="8">
    <source>
        <dbReference type="Pfam" id="PF02687"/>
    </source>
</evidence>
<dbReference type="Pfam" id="PF02687">
    <property type="entry name" value="FtsX"/>
    <property type="match status" value="1"/>
</dbReference>
<gene>
    <name evidence="10" type="primary">SalY</name>
    <name evidence="10" type="ordered locus">PTH_1456</name>
</gene>
<dbReference type="PANTHER" id="PTHR30572:SF4">
    <property type="entry name" value="ABC TRANSPORTER PERMEASE YTRF"/>
    <property type="match status" value="1"/>
</dbReference>
<organism evidence="10 11">
    <name type="scientific">Pelotomaculum thermopropionicum (strain DSM 13744 / JCM 10971 / SI)</name>
    <dbReference type="NCBI Taxonomy" id="370438"/>
    <lineage>
        <taxon>Bacteria</taxon>
        <taxon>Bacillati</taxon>
        <taxon>Bacillota</taxon>
        <taxon>Clostridia</taxon>
        <taxon>Eubacteriales</taxon>
        <taxon>Desulfotomaculaceae</taxon>
        <taxon>Pelotomaculum</taxon>
    </lineage>
</organism>
<keyword evidence="11" id="KW-1185">Reference proteome</keyword>
<keyword evidence="4 7" id="KW-1133">Transmembrane helix</keyword>
<evidence type="ECO:0000259" key="9">
    <source>
        <dbReference type="Pfam" id="PF12704"/>
    </source>
</evidence>
<dbReference type="EMBL" id="AP009389">
    <property type="protein sequence ID" value="BAF59637.1"/>
    <property type="molecule type" value="Genomic_DNA"/>
</dbReference>
<protein>
    <submittedName>
        <fullName evidence="10">ABC-type antimicrobial peptide transport system, permease component</fullName>
    </submittedName>
</protein>
<feature type="transmembrane region" description="Helical" evidence="7">
    <location>
        <begin position="256"/>
        <end position="282"/>
    </location>
</feature>
<feature type="domain" description="MacB-like periplasmic core" evidence="9">
    <location>
        <begin position="1"/>
        <end position="219"/>
    </location>
</feature>
<evidence type="ECO:0000313" key="10">
    <source>
        <dbReference type="EMBL" id="BAF59637.1"/>
    </source>
</evidence>
<feature type="transmembrane region" description="Helical" evidence="7">
    <location>
        <begin position="337"/>
        <end position="363"/>
    </location>
</feature>
<dbReference type="GO" id="GO:0005886">
    <property type="term" value="C:plasma membrane"/>
    <property type="evidence" value="ECO:0007669"/>
    <property type="project" value="UniProtKB-SubCell"/>
</dbReference>
<comment type="similarity">
    <text evidence="6">Belongs to the ABC-4 integral membrane protein family.</text>
</comment>
<evidence type="ECO:0000256" key="5">
    <source>
        <dbReference type="ARBA" id="ARBA00023136"/>
    </source>
</evidence>
<evidence type="ECO:0000256" key="2">
    <source>
        <dbReference type="ARBA" id="ARBA00022475"/>
    </source>
</evidence>
<dbReference type="PANTHER" id="PTHR30572">
    <property type="entry name" value="MEMBRANE COMPONENT OF TRANSPORTER-RELATED"/>
    <property type="match status" value="1"/>
</dbReference>
<dbReference type="KEGG" id="pth:PTH_1456"/>
<keyword evidence="3 7" id="KW-0812">Transmembrane</keyword>